<evidence type="ECO:0000313" key="2">
    <source>
        <dbReference type="Proteomes" id="UP001633002"/>
    </source>
</evidence>
<dbReference type="Proteomes" id="UP001633002">
    <property type="component" value="Unassembled WGS sequence"/>
</dbReference>
<accession>A0ABD3H0V2</accession>
<comment type="caution">
    <text evidence="1">The sequence shown here is derived from an EMBL/GenBank/DDBJ whole genome shotgun (WGS) entry which is preliminary data.</text>
</comment>
<dbReference type="AlphaFoldDB" id="A0ABD3H0V2"/>
<name>A0ABD3H0V2_9MARC</name>
<evidence type="ECO:0000313" key="1">
    <source>
        <dbReference type="EMBL" id="KAL3683014.1"/>
    </source>
</evidence>
<sequence length="290" mass="33759">MGLFNPNCGTLLPLRDTDSVSFTARWLTILLGTSEYSHLIYKRLIDGAEVLRLVESYEQQVNHWLDRHLKEEHRFKLVGYFKQLRMQQNREVRRTTGIRFTMADDGQQSEIHLTPRSLPGPQPAETLCTCTVSNLSGVHSASNSTAQPTASSEWPTRDDIFRRGNRLEGKELLKTKYPSTLRTLEQCLRVIQSWLKNCDTDADIHAIVYRNYNEMPKMRQFCMDFIRSKLHELPTLVFLKTDAYGQVVSSYSMEWDEKTVYDYVMDRRKQIKSRLGPYSVFYSDSMSFVS</sequence>
<reference evidence="1 2" key="1">
    <citation type="submission" date="2024-09" db="EMBL/GenBank/DDBJ databases">
        <title>Chromosome-scale assembly of Riccia sorocarpa.</title>
        <authorList>
            <person name="Paukszto L."/>
        </authorList>
    </citation>
    <scope>NUCLEOTIDE SEQUENCE [LARGE SCALE GENOMIC DNA]</scope>
    <source>
        <strain evidence="1">LP-2024</strain>
        <tissue evidence="1">Aerial parts of the thallus</tissue>
    </source>
</reference>
<protein>
    <submittedName>
        <fullName evidence="1">Uncharacterized protein</fullName>
    </submittedName>
</protein>
<dbReference type="EMBL" id="JBJQOH010000006">
    <property type="protein sequence ID" value="KAL3683014.1"/>
    <property type="molecule type" value="Genomic_DNA"/>
</dbReference>
<proteinExistence type="predicted"/>
<keyword evidence="2" id="KW-1185">Reference proteome</keyword>
<gene>
    <name evidence="1" type="ORF">R1sor_001036</name>
</gene>
<organism evidence="1 2">
    <name type="scientific">Riccia sorocarpa</name>
    <dbReference type="NCBI Taxonomy" id="122646"/>
    <lineage>
        <taxon>Eukaryota</taxon>
        <taxon>Viridiplantae</taxon>
        <taxon>Streptophyta</taxon>
        <taxon>Embryophyta</taxon>
        <taxon>Marchantiophyta</taxon>
        <taxon>Marchantiopsida</taxon>
        <taxon>Marchantiidae</taxon>
        <taxon>Marchantiales</taxon>
        <taxon>Ricciaceae</taxon>
        <taxon>Riccia</taxon>
    </lineage>
</organism>